<name>A0A8J2Z2I0_9GAMM</name>
<dbReference type="InterPro" id="IPR000600">
    <property type="entry name" value="ROK"/>
</dbReference>
<dbReference type="GO" id="GO:0046872">
    <property type="term" value="F:metal ion binding"/>
    <property type="evidence" value="ECO:0007669"/>
    <property type="project" value="UniProtKB-KW"/>
</dbReference>
<keyword evidence="10" id="KW-0119">Carbohydrate metabolism</keyword>
<dbReference type="Pfam" id="PF00480">
    <property type="entry name" value="ROK"/>
    <property type="match status" value="1"/>
</dbReference>
<proteinExistence type="inferred from homology"/>
<comment type="similarity">
    <text evidence="2">Belongs to the ROK (NagC/XylR) family.</text>
</comment>
<sequence>MHHFLGAIEAGGTKFVCAIGTDDGKILQRIRIKTSTPEETMPEVIGFFREHMKKYPLKAIGCGSFGPIDPDINSKTYGHITHTPKLPWRDYNIVKTLEDGLQIPVAFDTDVNAAALGEHRWGAGKGISDLIYLTVGTGIGGGAIVNNQLVHGSAHPEMGHIYIPVDLTQDDFKGICPYHERCLEGLASGPALKARWHVDSVLDLADDHIAWELEAEYLSYALVNYMMCFVPKRIILGGGVMKQTHLFEKIHTKVKAKINGYLNQDYCDTIPSIIVPPTLADNAGIMGALALASTAIGATLTKSPLEAE</sequence>
<evidence type="ECO:0000256" key="6">
    <source>
        <dbReference type="ARBA" id="ARBA00022777"/>
    </source>
</evidence>
<keyword evidence="4" id="KW-0479">Metal-binding</keyword>
<dbReference type="GO" id="GO:0005524">
    <property type="term" value="F:ATP binding"/>
    <property type="evidence" value="ECO:0007669"/>
    <property type="project" value="UniProtKB-KW"/>
</dbReference>
<evidence type="ECO:0000256" key="3">
    <source>
        <dbReference type="ARBA" id="ARBA00022679"/>
    </source>
</evidence>
<evidence type="ECO:0000256" key="8">
    <source>
        <dbReference type="ARBA" id="ARBA00022840"/>
    </source>
</evidence>
<reference evidence="13" key="1">
    <citation type="journal article" date="2014" name="Int. J. Syst. Evol. Microbiol.">
        <title>Complete genome sequence of Corynebacterium casei LMG S-19264T (=DSM 44701T), isolated from a smear-ripened cheese.</title>
        <authorList>
            <consortium name="US DOE Joint Genome Institute (JGI-PGF)"/>
            <person name="Walter F."/>
            <person name="Albersmeier A."/>
            <person name="Kalinowski J."/>
            <person name="Ruckert C."/>
        </authorList>
    </citation>
    <scope>NUCLEOTIDE SEQUENCE</scope>
    <source>
        <strain evidence="13">CGMCC 1.15758</strain>
    </source>
</reference>
<dbReference type="CDD" id="cd24067">
    <property type="entry name" value="ASKHA_NBD_ROK_BsFRK-like"/>
    <property type="match status" value="1"/>
</dbReference>
<dbReference type="FunFam" id="3.30.420.40:FF:000136">
    <property type="entry name" value="Putative fructokinase"/>
    <property type="match status" value="1"/>
</dbReference>
<organism evidence="13 14">
    <name type="scientific">Cysteiniphilum litorale</name>
    <dbReference type="NCBI Taxonomy" id="2056700"/>
    <lineage>
        <taxon>Bacteria</taxon>
        <taxon>Pseudomonadati</taxon>
        <taxon>Pseudomonadota</taxon>
        <taxon>Gammaproteobacteria</taxon>
        <taxon>Thiotrichales</taxon>
        <taxon>Fastidiosibacteraceae</taxon>
        <taxon>Cysteiniphilum</taxon>
    </lineage>
</organism>
<keyword evidence="9" id="KW-0460">Magnesium</keyword>
<evidence type="ECO:0000256" key="12">
    <source>
        <dbReference type="ARBA" id="ARBA00048451"/>
    </source>
</evidence>
<dbReference type="EMBL" id="BMJS01000002">
    <property type="protein sequence ID" value="GGF89446.1"/>
    <property type="molecule type" value="Genomic_DNA"/>
</dbReference>
<keyword evidence="6" id="KW-0418">Kinase</keyword>
<reference evidence="13" key="2">
    <citation type="submission" date="2020-09" db="EMBL/GenBank/DDBJ databases">
        <authorList>
            <person name="Sun Q."/>
            <person name="Zhou Y."/>
        </authorList>
    </citation>
    <scope>NUCLEOTIDE SEQUENCE</scope>
    <source>
        <strain evidence="13">CGMCC 1.15758</strain>
    </source>
</reference>
<evidence type="ECO:0000256" key="10">
    <source>
        <dbReference type="ARBA" id="ARBA00023277"/>
    </source>
</evidence>
<evidence type="ECO:0000256" key="11">
    <source>
        <dbReference type="ARBA" id="ARBA00038887"/>
    </source>
</evidence>
<dbReference type="EC" id="2.7.1.4" evidence="11"/>
<dbReference type="AlphaFoldDB" id="A0A8J2Z2I0"/>
<dbReference type="InterPro" id="IPR049874">
    <property type="entry name" value="ROK_cs"/>
</dbReference>
<keyword evidence="8" id="KW-0067">ATP-binding</keyword>
<evidence type="ECO:0000313" key="14">
    <source>
        <dbReference type="Proteomes" id="UP000636949"/>
    </source>
</evidence>
<keyword evidence="5" id="KW-0547">Nucleotide-binding</keyword>
<comment type="caution">
    <text evidence="13">The sequence shown here is derived from an EMBL/GenBank/DDBJ whole genome shotgun (WGS) entry which is preliminary data.</text>
</comment>
<dbReference type="Proteomes" id="UP000636949">
    <property type="component" value="Unassembled WGS sequence"/>
</dbReference>
<dbReference type="Gene3D" id="3.30.420.40">
    <property type="match status" value="2"/>
</dbReference>
<keyword evidence="14" id="KW-1185">Reference proteome</keyword>
<dbReference type="GO" id="GO:0008865">
    <property type="term" value="F:fructokinase activity"/>
    <property type="evidence" value="ECO:0007669"/>
    <property type="project" value="UniProtKB-EC"/>
</dbReference>
<dbReference type="FunFam" id="3.30.420.40:FF:000153">
    <property type="entry name" value="Putative fructokinase"/>
    <property type="match status" value="1"/>
</dbReference>
<gene>
    <name evidence="13" type="primary">cscK</name>
    <name evidence="13" type="ORF">GCM10010995_03450</name>
</gene>
<dbReference type="PANTHER" id="PTHR42742:SF3">
    <property type="entry name" value="FRUCTOKINASE"/>
    <property type="match status" value="1"/>
</dbReference>
<evidence type="ECO:0000256" key="1">
    <source>
        <dbReference type="ARBA" id="ARBA00001946"/>
    </source>
</evidence>
<comment type="cofactor">
    <cofactor evidence="1">
        <name>Mg(2+)</name>
        <dbReference type="ChEBI" id="CHEBI:18420"/>
    </cofactor>
</comment>
<dbReference type="OrthoDB" id="9783435at2"/>
<protein>
    <recommendedName>
        <fullName evidence="11">fructokinase</fullName>
        <ecNumber evidence="11">2.7.1.4</ecNumber>
    </recommendedName>
</protein>
<dbReference type="SUPFAM" id="SSF53067">
    <property type="entry name" value="Actin-like ATPase domain"/>
    <property type="match status" value="1"/>
</dbReference>
<comment type="catalytic activity">
    <reaction evidence="12">
        <text>D-fructose + ATP = D-fructose 6-phosphate + ADP + H(+)</text>
        <dbReference type="Rhea" id="RHEA:16125"/>
        <dbReference type="ChEBI" id="CHEBI:15378"/>
        <dbReference type="ChEBI" id="CHEBI:30616"/>
        <dbReference type="ChEBI" id="CHEBI:37721"/>
        <dbReference type="ChEBI" id="CHEBI:61527"/>
        <dbReference type="ChEBI" id="CHEBI:456216"/>
        <dbReference type="EC" id="2.7.1.4"/>
    </reaction>
</comment>
<dbReference type="InterPro" id="IPR051804">
    <property type="entry name" value="Carb_Metab_Reg_Kinase/Isom"/>
</dbReference>
<evidence type="ECO:0000256" key="9">
    <source>
        <dbReference type="ARBA" id="ARBA00022842"/>
    </source>
</evidence>
<accession>A0A8J2Z2I0</accession>
<dbReference type="InterPro" id="IPR043129">
    <property type="entry name" value="ATPase_NBD"/>
</dbReference>
<evidence type="ECO:0000313" key="13">
    <source>
        <dbReference type="EMBL" id="GGF89446.1"/>
    </source>
</evidence>
<evidence type="ECO:0000256" key="4">
    <source>
        <dbReference type="ARBA" id="ARBA00022723"/>
    </source>
</evidence>
<dbReference type="RefSeq" id="WP_117001444.1">
    <property type="nucleotide sequence ID" value="NZ_BMJS01000002.1"/>
</dbReference>
<dbReference type="PANTHER" id="PTHR42742">
    <property type="entry name" value="TRANSCRIPTIONAL REPRESSOR MPRA"/>
    <property type="match status" value="1"/>
</dbReference>
<keyword evidence="7" id="KW-0862">Zinc</keyword>
<keyword evidence="3" id="KW-0808">Transferase</keyword>
<evidence type="ECO:0000256" key="2">
    <source>
        <dbReference type="ARBA" id="ARBA00006479"/>
    </source>
</evidence>
<dbReference type="PROSITE" id="PS01125">
    <property type="entry name" value="ROK"/>
    <property type="match status" value="1"/>
</dbReference>
<evidence type="ECO:0000256" key="7">
    <source>
        <dbReference type="ARBA" id="ARBA00022833"/>
    </source>
</evidence>
<evidence type="ECO:0000256" key="5">
    <source>
        <dbReference type="ARBA" id="ARBA00022741"/>
    </source>
</evidence>